<dbReference type="PANTHER" id="PTHR46238:SF8">
    <property type="entry name" value="ENDONUCLEASE_EXONUCLEASE_PHOSPHATASE DOMAIN-CONTAINING PROTEIN"/>
    <property type="match status" value="1"/>
</dbReference>
<organism evidence="1">
    <name type="scientific">Cacopsylla melanoneura</name>
    <dbReference type="NCBI Taxonomy" id="428564"/>
    <lineage>
        <taxon>Eukaryota</taxon>
        <taxon>Metazoa</taxon>
        <taxon>Ecdysozoa</taxon>
        <taxon>Arthropoda</taxon>
        <taxon>Hexapoda</taxon>
        <taxon>Insecta</taxon>
        <taxon>Pterygota</taxon>
        <taxon>Neoptera</taxon>
        <taxon>Paraneoptera</taxon>
        <taxon>Hemiptera</taxon>
        <taxon>Sternorrhyncha</taxon>
        <taxon>Psylloidea</taxon>
        <taxon>Psyllidae</taxon>
        <taxon>Psyllinae</taxon>
        <taxon>Cacopsylla</taxon>
    </lineage>
</organism>
<dbReference type="PANTHER" id="PTHR46238">
    <property type="entry name" value="REVERSE TRANSCRIPTASE DOMAIN-CONTAINING PROTEIN"/>
    <property type="match status" value="1"/>
</dbReference>
<proteinExistence type="predicted"/>
<accession>A0A8D9FDT2</accession>
<evidence type="ECO:0000313" key="1">
    <source>
        <dbReference type="EMBL" id="CAG6786342.1"/>
    </source>
</evidence>
<reference evidence="1" key="1">
    <citation type="submission" date="2021-05" db="EMBL/GenBank/DDBJ databases">
        <authorList>
            <person name="Alioto T."/>
            <person name="Alioto T."/>
            <person name="Gomez Garrido J."/>
        </authorList>
    </citation>
    <scope>NUCLEOTIDE SEQUENCE</scope>
</reference>
<evidence type="ECO:0008006" key="2">
    <source>
        <dbReference type="Google" id="ProtNLM"/>
    </source>
</evidence>
<name>A0A8D9FDT2_9HEMI</name>
<protein>
    <recommendedName>
        <fullName evidence="2">Endonuclease-reverse transcriptase</fullName>
    </recommendedName>
</protein>
<dbReference type="AlphaFoldDB" id="A0A8D9FDT2"/>
<dbReference type="EMBL" id="HBUF01647943">
    <property type="protein sequence ID" value="CAG6786342.1"/>
    <property type="molecule type" value="Transcribed_RNA"/>
</dbReference>
<sequence>MALESRGMRINRTKTVQLNFGTDREQSVHLDGEEMRVVEKFKYLGSIVDGMGDLDNEITHRVNAGWMNWKRMTGVLCDKRMSLKIKGKIYKTVVRPAMLHGAETWAVKKVQEKRLEVAEMKMLRWSCGVTKLDRIRNEVIRGKIKVTELSKKVQERRLQWFGHVERRDESYIGDGLDMKREEMRVA</sequence>